<evidence type="ECO:0000259" key="14">
    <source>
        <dbReference type="PROSITE" id="PS50262"/>
    </source>
</evidence>
<dbReference type="PANTHER" id="PTHR24240">
    <property type="entry name" value="OPSIN"/>
    <property type="match status" value="1"/>
</dbReference>
<keyword evidence="10 12" id="KW-0675">Receptor</keyword>
<feature type="transmembrane region" description="Helical" evidence="13">
    <location>
        <begin position="169"/>
        <end position="192"/>
    </location>
</feature>
<feature type="transmembrane region" description="Helical" evidence="13">
    <location>
        <begin position="6"/>
        <end position="27"/>
    </location>
</feature>
<evidence type="ECO:0000256" key="5">
    <source>
        <dbReference type="ARBA" id="ARBA00022925"/>
    </source>
</evidence>
<dbReference type="Pfam" id="PF00001">
    <property type="entry name" value="7tm_1"/>
    <property type="match status" value="1"/>
</dbReference>
<evidence type="ECO:0000256" key="2">
    <source>
        <dbReference type="ARBA" id="ARBA00022543"/>
    </source>
</evidence>
<organism evidence="15">
    <name type="scientific">Cladonema radiatum</name>
    <dbReference type="NCBI Taxonomy" id="264074"/>
    <lineage>
        <taxon>Eukaryota</taxon>
        <taxon>Metazoa</taxon>
        <taxon>Cnidaria</taxon>
        <taxon>Hydrozoa</taxon>
        <taxon>Hydroidolina</taxon>
        <taxon>Anthoathecata</taxon>
        <taxon>Capitata</taxon>
        <taxon>Cladonematidae</taxon>
        <taxon>Cladonema</taxon>
    </lineage>
</organism>
<keyword evidence="2" id="KW-0600">Photoreceptor protein</keyword>
<evidence type="ECO:0000256" key="6">
    <source>
        <dbReference type="ARBA" id="ARBA00022989"/>
    </source>
</evidence>
<dbReference type="InterPro" id="IPR017452">
    <property type="entry name" value="GPCR_Rhodpsn_7TM"/>
</dbReference>
<keyword evidence="9 13" id="KW-0472">Membrane</keyword>
<proteinExistence type="evidence at transcript level"/>
<evidence type="ECO:0000256" key="3">
    <source>
        <dbReference type="ARBA" id="ARBA00022606"/>
    </source>
</evidence>
<reference evidence="15" key="1">
    <citation type="journal article" date="2008" name="Curr. Biol.">
        <title>Evolution and functional diversity of jellyfish opsins.</title>
        <authorList>
            <person name="Suga H."/>
            <person name="Schmid V."/>
            <person name="Gehring W.J."/>
        </authorList>
    </citation>
    <scope>NUCLEOTIDE SEQUENCE</scope>
</reference>
<dbReference type="AlphaFoldDB" id="A9CR24"/>
<comment type="subcellular location">
    <subcellularLocation>
        <location evidence="1">Membrane</location>
        <topology evidence="1">Multi-pass membrane protein</topology>
    </subcellularLocation>
</comment>
<keyword evidence="4 12" id="KW-0812">Transmembrane</keyword>
<feature type="transmembrane region" description="Helical" evidence="13">
    <location>
        <begin position="117"/>
        <end position="136"/>
    </location>
</feature>
<dbReference type="GO" id="GO:0009881">
    <property type="term" value="F:photoreceptor activity"/>
    <property type="evidence" value="ECO:0007669"/>
    <property type="project" value="UniProtKB-KW"/>
</dbReference>
<keyword evidence="5" id="KW-0681">Retinal protein</keyword>
<evidence type="ECO:0000256" key="7">
    <source>
        <dbReference type="ARBA" id="ARBA00022991"/>
    </source>
</evidence>
<keyword evidence="6 13" id="KW-1133">Transmembrane helix</keyword>
<dbReference type="InterPro" id="IPR000276">
    <property type="entry name" value="GPCR_Rhodpsn"/>
</dbReference>
<protein>
    <submittedName>
        <fullName evidence="15">Opsin</fullName>
    </submittedName>
</protein>
<feature type="transmembrane region" description="Helical" evidence="13">
    <location>
        <begin position="39"/>
        <end position="65"/>
    </location>
</feature>
<dbReference type="GO" id="GO:0007602">
    <property type="term" value="P:phototransduction"/>
    <property type="evidence" value="ECO:0007669"/>
    <property type="project" value="UniProtKB-KW"/>
</dbReference>
<gene>
    <name evidence="15" type="primary">CropB4</name>
</gene>
<feature type="transmembrane region" description="Helical" evidence="13">
    <location>
        <begin position="71"/>
        <end position="96"/>
    </location>
</feature>
<evidence type="ECO:0000256" key="10">
    <source>
        <dbReference type="ARBA" id="ARBA00023170"/>
    </source>
</evidence>
<keyword evidence="7" id="KW-0157">Chromophore</keyword>
<evidence type="ECO:0000256" key="12">
    <source>
        <dbReference type="RuleBase" id="RU000688"/>
    </source>
</evidence>
<evidence type="ECO:0000256" key="1">
    <source>
        <dbReference type="ARBA" id="ARBA00004141"/>
    </source>
</evidence>
<name>A9CR24_9CNID</name>
<dbReference type="InterPro" id="IPR027430">
    <property type="entry name" value="Retinal_BS"/>
</dbReference>
<dbReference type="PROSITE" id="PS50262">
    <property type="entry name" value="G_PROTEIN_RECEP_F1_2"/>
    <property type="match status" value="1"/>
</dbReference>
<keyword evidence="8 12" id="KW-0297">G-protein coupled receptor</keyword>
<dbReference type="Gene3D" id="1.20.1070.10">
    <property type="entry name" value="Rhodopsin 7-helix transmembrane proteins"/>
    <property type="match status" value="1"/>
</dbReference>
<feature type="transmembrane region" description="Helical" evidence="13">
    <location>
        <begin position="260"/>
        <end position="282"/>
    </location>
</feature>
<evidence type="ECO:0000256" key="9">
    <source>
        <dbReference type="ARBA" id="ARBA00023136"/>
    </source>
</evidence>
<dbReference type="InterPro" id="IPR050125">
    <property type="entry name" value="GPCR_opsins"/>
</dbReference>
<comment type="similarity">
    <text evidence="12">Belongs to the G-protein coupled receptor 1 family.</text>
</comment>
<evidence type="ECO:0000256" key="4">
    <source>
        <dbReference type="ARBA" id="ARBA00022692"/>
    </source>
</evidence>
<feature type="domain" description="G-protein coupled receptors family 1 profile" evidence="14">
    <location>
        <begin position="19"/>
        <end position="279"/>
    </location>
</feature>
<feature type="transmembrane region" description="Helical" evidence="13">
    <location>
        <begin position="225"/>
        <end position="248"/>
    </location>
</feature>
<evidence type="ECO:0000313" key="15">
    <source>
        <dbReference type="EMBL" id="BAF95826.1"/>
    </source>
</evidence>
<dbReference type="PROSITE" id="PS00238">
    <property type="entry name" value="OPSIN"/>
    <property type="match status" value="1"/>
</dbReference>
<dbReference type="CDD" id="cd14969">
    <property type="entry name" value="7tmA_Opsins_type2_animals"/>
    <property type="match status" value="1"/>
</dbReference>
<sequence length="328" mass="38172">MAVETTYPVLIIAFLIVIFNSLLLLGLKKKYRRGFTTYDFLLVSFTFANLIQGVFTYPFVLYTLVSEQNESHWQCITSAVLMLNCSISTIWHLIMLSFERFFSLKYPIFYAKHNKSWLWRGVGVSIPWLSGCFWSFPPLFGWNRYDIEFQGRPNCNIDLRDHSKSGLSYLYSLFVFNYIVPIMAFAFTFYHLRIELKKIFEMARKAIGVESKIAKASKKTEKTQTILIIIMVVSFMVAWTPYSVLVFYRTAQENEIEVYIYELSAILAKTSCIFNPIIYGLVYRDIRDAILKSVVWKKRRNNRVSAIATKTEILRHNNVAVVNASSLV</sequence>
<dbReference type="GO" id="GO:0016020">
    <property type="term" value="C:membrane"/>
    <property type="evidence" value="ECO:0007669"/>
    <property type="project" value="UniProtKB-SubCell"/>
</dbReference>
<evidence type="ECO:0000256" key="13">
    <source>
        <dbReference type="SAM" id="Phobius"/>
    </source>
</evidence>
<keyword evidence="11 12" id="KW-0807">Transducer</keyword>
<keyword evidence="3" id="KW-0716">Sensory transduction</keyword>
<dbReference type="GO" id="GO:0004930">
    <property type="term" value="F:G protein-coupled receptor activity"/>
    <property type="evidence" value="ECO:0007669"/>
    <property type="project" value="UniProtKB-KW"/>
</dbReference>
<dbReference type="SUPFAM" id="SSF81321">
    <property type="entry name" value="Family A G protein-coupled receptor-like"/>
    <property type="match status" value="1"/>
</dbReference>
<evidence type="ECO:0000256" key="11">
    <source>
        <dbReference type="ARBA" id="ARBA00023224"/>
    </source>
</evidence>
<dbReference type="PROSITE" id="PS00237">
    <property type="entry name" value="G_PROTEIN_RECEP_F1_1"/>
    <property type="match status" value="1"/>
</dbReference>
<dbReference type="PRINTS" id="PR00237">
    <property type="entry name" value="GPCRRHODOPSN"/>
</dbReference>
<dbReference type="EMBL" id="AB332417">
    <property type="protein sequence ID" value="BAF95826.1"/>
    <property type="molecule type" value="mRNA"/>
</dbReference>
<accession>A9CR24</accession>
<evidence type="ECO:0000256" key="8">
    <source>
        <dbReference type="ARBA" id="ARBA00023040"/>
    </source>
</evidence>